<feature type="region of interest" description="Disordered" evidence="1">
    <location>
        <begin position="202"/>
        <end position="227"/>
    </location>
</feature>
<feature type="compositionally biased region" description="Low complexity" evidence="1">
    <location>
        <begin position="365"/>
        <end position="375"/>
    </location>
</feature>
<accession>A0A443I525</accession>
<feature type="region of interest" description="Disordered" evidence="1">
    <location>
        <begin position="247"/>
        <end position="396"/>
    </location>
</feature>
<feature type="compositionally biased region" description="Basic and acidic residues" evidence="1">
    <location>
        <begin position="286"/>
        <end position="301"/>
    </location>
</feature>
<dbReference type="EMBL" id="RCNU01000001">
    <property type="protein sequence ID" value="RWQ99190.1"/>
    <property type="molecule type" value="Genomic_DNA"/>
</dbReference>
<keyword evidence="3" id="KW-1185">Reference proteome</keyword>
<protein>
    <submittedName>
        <fullName evidence="2">Uncharacterized protein</fullName>
    </submittedName>
</protein>
<proteinExistence type="predicted"/>
<feature type="compositionally biased region" description="Basic and acidic residues" evidence="1">
    <location>
        <begin position="97"/>
        <end position="113"/>
    </location>
</feature>
<dbReference type="OrthoDB" id="4185910at2759"/>
<dbReference type="STRING" id="264951.A0A443I525"/>
<evidence type="ECO:0000313" key="2">
    <source>
        <dbReference type="EMBL" id="RWQ99190.1"/>
    </source>
</evidence>
<dbReference type="VEuPathDB" id="FungiDB:C8Q69DRAFT_13822"/>
<comment type="caution">
    <text evidence="2">The sequence shown here is derived from an EMBL/GenBank/DDBJ whole genome shotgun (WGS) entry which is preliminary data.</text>
</comment>
<reference evidence="2 3" key="1">
    <citation type="journal article" date="2018" name="Front. Microbiol.">
        <title>Genomic and genetic insights into a cosmopolitan fungus, Paecilomyces variotii (Eurotiales).</title>
        <authorList>
            <person name="Urquhart A.S."/>
            <person name="Mondo S.J."/>
            <person name="Makela M.R."/>
            <person name="Hane J.K."/>
            <person name="Wiebenga A."/>
            <person name="He G."/>
            <person name="Mihaltcheva S."/>
            <person name="Pangilinan J."/>
            <person name="Lipzen A."/>
            <person name="Barry K."/>
            <person name="de Vries R.P."/>
            <person name="Grigoriev I.V."/>
            <person name="Idnurm A."/>
        </authorList>
    </citation>
    <scope>NUCLEOTIDE SEQUENCE [LARGE SCALE GENOMIC DNA]</scope>
    <source>
        <strain evidence="2 3">CBS 101075</strain>
    </source>
</reference>
<feature type="compositionally biased region" description="Basic residues" evidence="1">
    <location>
        <begin position="324"/>
        <end position="337"/>
    </location>
</feature>
<organism evidence="2 3">
    <name type="scientific">Byssochlamys spectabilis</name>
    <name type="common">Paecilomyces variotii</name>
    <dbReference type="NCBI Taxonomy" id="264951"/>
    <lineage>
        <taxon>Eukaryota</taxon>
        <taxon>Fungi</taxon>
        <taxon>Dikarya</taxon>
        <taxon>Ascomycota</taxon>
        <taxon>Pezizomycotina</taxon>
        <taxon>Eurotiomycetes</taxon>
        <taxon>Eurotiomycetidae</taxon>
        <taxon>Eurotiales</taxon>
        <taxon>Thermoascaceae</taxon>
        <taxon>Paecilomyces</taxon>
    </lineage>
</organism>
<gene>
    <name evidence="2" type="ORF">C8Q69DRAFT_13822</name>
</gene>
<dbReference type="AlphaFoldDB" id="A0A443I525"/>
<feature type="compositionally biased region" description="Polar residues" evidence="1">
    <location>
        <begin position="345"/>
        <end position="357"/>
    </location>
</feature>
<evidence type="ECO:0000256" key="1">
    <source>
        <dbReference type="SAM" id="MobiDB-lite"/>
    </source>
</evidence>
<dbReference type="RefSeq" id="XP_028488835.1">
    <property type="nucleotide sequence ID" value="XM_028625395.1"/>
</dbReference>
<feature type="region of interest" description="Disordered" evidence="1">
    <location>
        <begin position="97"/>
        <end position="125"/>
    </location>
</feature>
<feature type="compositionally biased region" description="Polar residues" evidence="1">
    <location>
        <begin position="250"/>
        <end position="280"/>
    </location>
</feature>
<name>A0A443I525_BYSSP</name>
<feature type="compositionally biased region" description="Low complexity" evidence="1">
    <location>
        <begin position="310"/>
        <end position="323"/>
    </location>
</feature>
<sequence>MQYYIPTDVAPPVQGMMPYPTQPFPRFFVIRPDHTAVPLVALDELPSWLQVGNWNWSDPMLFQSMGPASLVPVPRIGEYDVVCYHCCSNLDIIQRSVSEESDKSSPHTDDRKSCLTYPGALPSPARHRYQVRPTSALSLPHSTAGGLPYRSCNSNPKLCIVDTAEALNPEATVFDPTYATRPEVPRHDDPLLIVKSLPTTVSSSPTTAFSFESVSTRSHGQSSLSTSSMDAAVARLREIIGIGEKDVISFPNSGTTSPGSAPVKASNTLSTNPMHVSGNGNLRPRSSTEDTNRISEEKSASGERPSLVHGKSNGSWKGNNGTARGRRGRKRSPKKERTHGETGTEIDNSQGSQQSSPVKKHAKKANAAQNKTNSAYGSRYWHMMTMPNWRDKTPQR</sequence>
<feature type="compositionally biased region" description="Polar residues" evidence="1">
    <location>
        <begin position="208"/>
        <end position="227"/>
    </location>
</feature>
<dbReference type="Proteomes" id="UP000283841">
    <property type="component" value="Unassembled WGS sequence"/>
</dbReference>
<dbReference type="GeneID" id="39594672"/>
<evidence type="ECO:0000313" key="3">
    <source>
        <dbReference type="Proteomes" id="UP000283841"/>
    </source>
</evidence>